<organism evidence="2">
    <name type="scientific">Hyperionvirus sp</name>
    <dbReference type="NCBI Taxonomy" id="2487770"/>
    <lineage>
        <taxon>Viruses</taxon>
        <taxon>Varidnaviria</taxon>
        <taxon>Bamfordvirae</taxon>
        <taxon>Nucleocytoviricota</taxon>
        <taxon>Megaviricetes</taxon>
        <taxon>Imitervirales</taxon>
        <taxon>Mimiviridae</taxon>
        <taxon>Klosneuvirinae</taxon>
    </lineage>
</organism>
<gene>
    <name evidence="2" type="ORF">Hyperionvirus7_14</name>
</gene>
<reference evidence="2" key="1">
    <citation type="submission" date="2018-10" db="EMBL/GenBank/DDBJ databases">
        <title>Hidden diversity of soil giant viruses.</title>
        <authorList>
            <person name="Schulz F."/>
            <person name="Alteio L."/>
            <person name="Goudeau D."/>
            <person name="Ryan E.M."/>
            <person name="Malmstrom R.R."/>
            <person name="Blanchard J."/>
            <person name="Woyke T."/>
        </authorList>
    </citation>
    <scope>NUCLEOTIDE SEQUENCE</scope>
    <source>
        <strain evidence="2">HYV1</strain>
    </source>
</reference>
<feature type="region of interest" description="Disordered" evidence="1">
    <location>
        <begin position="1"/>
        <end position="21"/>
    </location>
</feature>
<protein>
    <submittedName>
        <fullName evidence="2">Uncharacterized protein</fullName>
    </submittedName>
</protein>
<sequence>MKGKTVTVKVRKASRSKQSEEVKNISHEVSRELLDKALPRDKKRGKLSRVYFYKEPNANYNEIDEAYYTQIMRKLAHKPLEFFLGKEIKVGFVVYNPYTGRNLVEWMWLAVLDINPRDNCIVAKLINQSFFVTELKYGDVMCIKRDNVGLVLDPYDVQLFMSVNKYYFASDPNSALNALSDYILSLNLQMM</sequence>
<accession>A0A3G5AC45</accession>
<evidence type="ECO:0000313" key="2">
    <source>
        <dbReference type="EMBL" id="AYV83443.1"/>
    </source>
</evidence>
<evidence type="ECO:0000256" key="1">
    <source>
        <dbReference type="SAM" id="MobiDB-lite"/>
    </source>
</evidence>
<name>A0A3G5AC45_9VIRU</name>
<proteinExistence type="predicted"/>
<dbReference type="EMBL" id="MK072389">
    <property type="protein sequence ID" value="AYV83443.1"/>
    <property type="molecule type" value="Genomic_DNA"/>
</dbReference>
<feature type="compositionally biased region" description="Basic residues" evidence="1">
    <location>
        <begin position="1"/>
        <end position="15"/>
    </location>
</feature>